<dbReference type="EMBL" id="BRXR01000001">
    <property type="protein sequence ID" value="GLC31145.1"/>
    <property type="molecule type" value="Genomic_DNA"/>
</dbReference>
<keyword evidence="2" id="KW-1185">Reference proteome</keyword>
<dbReference type="RefSeq" id="WP_264850423.1">
    <property type="nucleotide sequence ID" value="NZ_BRXR01000001.1"/>
</dbReference>
<proteinExistence type="predicted"/>
<gene>
    <name evidence="1" type="ORF">bsdE14_25550</name>
</gene>
<name>A0ABQ5N7K1_9CLOT</name>
<accession>A0ABQ5N7K1</accession>
<evidence type="ECO:0000313" key="2">
    <source>
        <dbReference type="Proteomes" id="UP001208567"/>
    </source>
</evidence>
<reference evidence="1 2" key="1">
    <citation type="journal article" date="2024" name="Int. J. Syst. Evol. Microbiol.">
        <title>Clostridium omnivorum sp. nov., isolated from anoxic soil under the treatment of reductive soil disinfestation.</title>
        <authorList>
            <person name="Ueki A."/>
            <person name="Tonouchi A."/>
            <person name="Kaku N."/>
            <person name="Honma S."/>
            <person name="Ueki K."/>
        </authorList>
    </citation>
    <scope>NUCLEOTIDE SEQUENCE [LARGE SCALE GENOMIC DNA]</scope>
    <source>
        <strain evidence="1 2">E14</strain>
    </source>
</reference>
<sequence length="49" mass="5741">MENNEKEIVSPTESLKQGLTEIKLMRSGVIPKETYWRMTEELSNNIKED</sequence>
<comment type="caution">
    <text evidence="1">The sequence shown here is derived from an EMBL/GenBank/DDBJ whole genome shotgun (WGS) entry which is preliminary data.</text>
</comment>
<protein>
    <submittedName>
        <fullName evidence="1">Uncharacterized protein</fullName>
    </submittedName>
</protein>
<organism evidence="1 2">
    <name type="scientific">Clostridium omnivorum</name>
    <dbReference type="NCBI Taxonomy" id="1604902"/>
    <lineage>
        <taxon>Bacteria</taxon>
        <taxon>Bacillati</taxon>
        <taxon>Bacillota</taxon>
        <taxon>Clostridia</taxon>
        <taxon>Eubacteriales</taxon>
        <taxon>Clostridiaceae</taxon>
        <taxon>Clostridium</taxon>
    </lineage>
</organism>
<dbReference type="Proteomes" id="UP001208567">
    <property type="component" value="Unassembled WGS sequence"/>
</dbReference>
<evidence type="ECO:0000313" key="1">
    <source>
        <dbReference type="EMBL" id="GLC31145.1"/>
    </source>
</evidence>